<dbReference type="Pfam" id="PF01694">
    <property type="entry name" value="Rhomboid"/>
    <property type="match status" value="1"/>
</dbReference>
<gene>
    <name evidence="12" type="ORF">PPERSA_03985</name>
</gene>
<evidence type="ECO:0000256" key="8">
    <source>
        <dbReference type="ARBA" id="ARBA00022989"/>
    </source>
</evidence>
<dbReference type="GO" id="GO:0004252">
    <property type="term" value="F:serine-type endopeptidase activity"/>
    <property type="evidence" value="ECO:0007669"/>
    <property type="project" value="InterPro"/>
</dbReference>
<dbReference type="AlphaFoldDB" id="A0A0V0QBI8"/>
<evidence type="ECO:0000256" key="4">
    <source>
        <dbReference type="ARBA" id="ARBA00022670"/>
    </source>
</evidence>
<feature type="transmembrane region" description="Helical" evidence="10">
    <location>
        <begin position="20"/>
        <end position="42"/>
    </location>
</feature>
<dbReference type="Proteomes" id="UP000054937">
    <property type="component" value="Unassembled WGS sequence"/>
</dbReference>
<evidence type="ECO:0000256" key="1">
    <source>
        <dbReference type="ARBA" id="ARBA00000156"/>
    </source>
</evidence>
<comment type="catalytic activity">
    <reaction evidence="1 10">
        <text>Cleaves type-1 transmembrane domains using a catalytic dyad composed of serine and histidine that are contributed by different transmembrane domains.</text>
        <dbReference type="EC" id="3.4.21.105"/>
    </reaction>
</comment>
<feature type="transmembrane region" description="Helical" evidence="10">
    <location>
        <begin position="177"/>
        <end position="197"/>
    </location>
</feature>
<keyword evidence="4 10" id="KW-0645">Protease</keyword>
<organism evidence="12 13">
    <name type="scientific">Pseudocohnilembus persalinus</name>
    <name type="common">Ciliate</name>
    <dbReference type="NCBI Taxonomy" id="266149"/>
    <lineage>
        <taxon>Eukaryota</taxon>
        <taxon>Sar</taxon>
        <taxon>Alveolata</taxon>
        <taxon>Ciliophora</taxon>
        <taxon>Intramacronucleata</taxon>
        <taxon>Oligohymenophorea</taxon>
        <taxon>Scuticociliatia</taxon>
        <taxon>Philasterida</taxon>
        <taxon>Pseudocohnilembidae</taxon>
        <taxon>Pseudocohnilembus</taxon>
    </lineage>
</organism>
<dbReference type="InterPro" id="IPR022764">
    <property type="entry name" value="Peptidase_S54_rhomboid_dom"/>
</dbReference>
<evidence type="ECO:0000256" key="6">
    <source>
        <dbReference type="ARBA" id="ARBA00022801"/>
    </source>
</evidence>
<proteinExistence type="inferred from homology"/>
<evidence type="ECO:0000259" key="11">
    <source>
        <dbReference type="Pfam" id="PF01694"/>
    </source>
</evidence>
<evidence type="ECO:0000256" key="3">
    <source>
        <dbReference type="ARBA" id="ARBA00009045"/>
    </source>
</evidence>
<feature type="transmembrane region" description="Helical" evidence="10">
    <location>
        <begin position="79"/>
        <end position="102"/>
    </location>
</feature>
<evidence type="ECO:0000256" key="5">
    <source>
        <dbReference type="ARBA" id="ARBA00022692"/>
    </source>
</evidence>
<name>A0A0V0QBI8_PSEPJ</name>
<comment type="similarity">
    <text evidence="3 10">Belongs to the peptidase S54 family.</text>
</comment>
<keyword evidence="6 10" id="KW-0378">Hydrolase</keyword>
<evidence type="ECO:0000256" key="9">
    <source>
        <dbReference type="ARBA" id="ARBA00023136"/>
    </source>
</evidence>
<dbReference type="InParanoid" id="A0A0V0QBI8"/>
<feature type="transmembrane region" description="Helical" evidence="10">
    <location>
        <begin position="147"/>
        <end position="165"/>
    </location>
</feature>
<feature type="transmembrane region" description="Helical" evidence="10">
    <location>
        <begin position="54"/>
        <end position="73"/>
    </location>
</feature>
<dbReference type="EC" id="3.4.21.105" evidence="10"/>
<evidence type="ECO:0000256" key="7">
    <source>
        <dbReference type="ARBA" id="ARBA00022825"/>
    </source>
</evidence>
<keyword evidence="7 10" id="KW-0720">Serine protease</keyword>
<evidence type="ECO:0000256" key="10">
    <source>
        <dbReference type="RuleBase" id="RU362115"/>
    </source>
</evidence>
<feature type="domain" description="Peptidase S54 rhomboid" evidence="11">
    <location>
        <begin position="36"/>
        <end position="161"/>
    </location>
</feature>
<sequence length="199" mass="22352">MPHFGDTYPFAPGRPEDPRMQSFLGMLKMYLCPSLNSLCIVGSMVERAQGKFETCALFIISGICGNVFSSYIGDNSNNISVGASTGIYGLIGSLISYMILNWEAMEPYKEMRNINMCVLIFILFIFLFFGFGASMQMNSIEVDQNGHIGGLIGGFFFAMSFFTPFKKKGQYEFKVRLFGSIVGCFYLGIMVILFYTYKF</sequence>
<dbReference type="Gene3D" id="1.20.1540.10">
    <property type="entry name" value="Rhomboid-like"/>
    <property type="match status" value="1"/>
</dbReference>
<evidence type="ECO:0000313" key="13">
    <source>
        <dbReference type="Proteomes" id="UP000054937"/>
    </source>
</evidence>
<dbReference type="EMBL" id="LDAU01000211">
    <property type="protein sequence ID" value="KRW99515.1"/>
    <property type="molecule type" value="Genomic_DNA"/>
</dbReference>
<dbReference type="SUPFAM" id="SSF144091">
    <property type="entry name" value="Rhomboid-like"/>
    <property type="match status" value="1"/>
</dbReference>
<keyword evidence="8 10" id="KW-1133">Transmembrane helix</keyword>
<protein>
    <recommendedName>
        <fullName evidence="10">Rhomboid-like protease</fullName>
        <ecNumber evidence="10">3.4.21.105</ecNumber>
    </recommendedName>
</protein>
<evidence type="ECO:0000256" key="2">
    <source>
        <dbReference type="ARBA" id="ARBA00004141"/>
    </source>
</evidence>
<accession>A0A0V0QBI8</accession>
<comment type="caution">
    <text evidence="10">Lacks conserved residue(s) required for the propagation of feature annotation.</text>
</comment>
<dbReference type="InterPro" id="IPR035952">
    <property type="entry name" value="Rhomboid-like_sf"/>
</dbReference>
<keyword evidence="5 10" id="KW-0812">Transmembrane</keyword>
<reference evidence="12 13" key="1">
    <citation type="journal article" date="2015" name="Sci. Rep.">
        <title>Genome of the facultative scuticociliatosis pathogen Pseudocohnilembus persalinus provides insight into its virulence through horizontal gene transfer.</title>
        <authorList>
            <person name="Xiong J."/>
            <person name="Wang G."/>
            <person name="Cheng J."/>
            <person name="Tian M."/>
            <person name="Pan X."/>
            <person name="Warren A."/>
            <person name="Jiang C."/>
            <person name="Yuan D."/>
            <person name="Miao W."/>
        </authorList>
    </citation>
    <scope>NUCLEOTIDE SEQUENCE [LARGE SCALE GENOMIC DNA]</scope>
    <source>
        <strain evidence="12">36N120E</strain>
    </source>
</reference>
<dbReference type="OrthoDB" id="418595at2759"/>
<dbReference type="PANTHER" id="PTHR22936">
    <property type="entry name" value="RHOMBOID-RELATED"/>
    <property type="match status" value="1"/>
</dbReference>
<comment type="subcellular location">
    <subcellularLocation>
        <location evidence="2 10">Membrane</location>
        <topology evidence="2 10">Multi-pass membrane protein</topology>
    </subcellularLocation>
</comment>
<dbReference type="PANTHER" id="PTHR22936:SF69">
    <property type="entry name" value="RHOMBOID-LIKE PROTEIN"/>
    <property type="match status" value="1"/>
</dbReference>
<feature type="transmembrane region" description="Helical" evidence="10">
    <location>
        <begin position="114"/>
        <end position="135"/>
    </location>
</feature>
<comment type="function">
    <text evidence="10">Serine protease involved in intramembrane proteolysis.</text>
</comment>
<dbReference type="GO" id="GO:0016020">
    <property type="term" value="C:membrane"/>
    <property type="evidence" value="ECO:0007669"/>
    <property type="project" value="UniProtKB-SubCell"/>
</dbReference>
<evidence type="ECO:0000313" key="12">
    <source>
        <dbReference type="EMBL" id="KRW99515.1"/>
    </source>
</evidence>
<keyword evidence="9 10" id="KW-0472">Membrane</keyword>
<keyword evidence="13" id="KW-1185">Reference proteome</keyword>
<dbReference type="GO" id="GO:0006508">
    <property type="term" value="P:proteolysis"/>
    <property type="evidence" value="ECO:0007669"/>
    <property type="project" value="UniProtKB-KW"/>
</dbReference>
<dbReference type="InterPro" id="IPR002610">
    <property type="entry name" value="Peptidase_S54_rhomboid-like"/>
</dbReference>
<comment type="caution">
    <text evidence="12">The sequence shown here is derived from an EMBL/GenBank/DDBJ whole genome shotgun (WGS) entry which is preliminary data.</text>
</comment>